<dbReference type="PRINTS" id="PR00040">
    <property type="entry name" value="HTHMERR"/>
</dbReference>
<gene>
    <name evidence="3" type="ORF">ENS06_05745</name>
</gene>
<dbReference type="Gene3D" id="1.10.1660.10">
    <property type="match status" value="1"/>
</dbReference>
<comment type="caution">
    <text evidence="3">The sequence shown here is derived from an EMBL/GenBank/DDBJ whole genome shotgun (WGS) entry which is preliminary data.</text>
</comment>
<dbReference type="AlphaFoldDB" id="A0A831ZXG5"/>
<dbReference type="PROSITE" id="PS00552">
    <property type="entry name" value="HTH_MERR_1"/>
    <property type="match status" value="1"/>
</dbReference>
<sequence>MAQRTKAKHTFTISELAAQLDISPRTIRFYEEKGLIRPRRTPGNQRVYTPKDRARLKLILRGKRFGFSLDEIAEMIGMADTELAEAEQIRKSLDYGRKKLEEIRDRMKDLIILEQDLLAVQKKLLKRLEEITQEKSP</sequence>
<dbReference type="EMBL" id="DSTK01000016">
    <property type="protein sequence ID" value="HFK96812.1"/>
    <property type="molecule type" value="Genomic_DNA"/>
</dbReference>
<accession>A0A831ZXG5</accession>
<dbReference type="Pfam" id="PF13411">
    <property type="entry name" value="MerR_1"/>
    <property type="match status" value="1"/>
</dbReference>
<reference evidence="3" key="1">
    <citation type="journal article" date="2020" name="mSystems">
        <title>Genome- and Community-Level Interaction Insights into Carbon Utilization and Element Cycling Functions of Hydrothermarchaeota in Hydrothermal Sediment.</title>
        <authorList>
            <person name="Zhou Z."/>
            <person name="Liu Y."/>
            <person name="Xu W."/>
            <person name="Pan J."/>
            <person name="Luo Z.H."/>
            <person name="Li M."/>
        </authorList>
    </citation>
    <scope>NUCLEOTIDE SEQUENCE [LARGE SCALE GENOMIC DNA]</scope>
    <source>
        <strain evidence="3">SpSt-456</strain>
    </source>
</reference>
<feature type="domain" description="HTH merR-type" evidence="2">
    <location>
        <begin position="10"/>
        <end position="78"/>
    </location>
</feature>
<dbReference type="GO" id="GO:0003677">
    <property type="term" value="F:DNA binding"/>
    <property type="evidence" value="ECO:0007669"/>
    <property type="project" value="UniProtKB-KW"/>
</dbReference>
<dbReference type="InterPro" id="IPR000551">
    <property type="entry name" value="MerR-type_HTH_dom"/>
</dbReference>
<dbReference type="PROSITE" id="PS50937">
    <property type="entry name" value="HTH_MERR_2"/>
    <property type="match status" value="1"/>
</dbReference>
<organism evidence="3">
    <name type="scientific">Desulfacinum infernum</name>
    <dbReference type="NCBI Taxonomy" id="35837"/>
    <lineage>
        <taxon>Bacteria</taxon>
        <taxon>Pseudomonadati</taxon>
        <taxon>Thermodesulfobacteriota</taxon>
        <taxon>Syntrophobacteria</taxon>
        <taxon>Syntrophobacterales</taxon>
        <taxon>Syntrophobacteraceae</taxon>
        <taxon>Desulfacinum</taxon>
    </lineage>
</organism>
<dbReference type="CDD" id="cd04776">
    <property type="entry name" value="HTH_GnyR"/>
    <property type="match status" value="1"/>
</dbReference>
<dbReference type="InterPro" id="IPR009061">
    <property type="entry name" value="DNA-bd_dom_put_sf"/>
</dbReference>
<dbReference type="SUPFAM" id="SSF46955">
    <property type="entry name" value="Putative DNA-binding domain"/>
    <property type="match status" value="1"/>
</dbReference>
<name>A0A831ZXG5_9BACT</name>
<dbReference type="SMART" id="SM00422">
    <property type="entry name" value="HTH_MERR"/>
    <property type="match status" value="1"/>
</dbReference>
<dbReference type="InterPro" id="IPR047057">
    <property type="entry name" value="MerR_fam"/>
</dbReference>
<keyword evidence="1 3" id="KW-0238">DNA-binding</keyword>
<evidence type="ECO:0000256" key="1">
    <source>
        <dbReference type="ARBA" id="ARBA00023125"/>
    </source>
</evidence>
<dbReference type="PANTHER" id="PTHR30204:SF58">
    <property type="entry name" value="HTH-TYPE TRANSCRIPTIONAL REGULATOR YFMP"/>
    <property type="match status" value="1"/>
</dbReference>
<dbReference type="GO" id="GO:0003700">
    <property type="term" value="F:DNA-binding transcription factor activity"/>
    <property type="evidence" value="ECO:0007669"/>
    <property type="project" value="InterPro"/>
</dbReference>
<proteinExistence type="predicted"/>
<protein>
    <submittedName>
        <fullName evidence="3">MerR family DNA-binding transcriptional regulator</fullName>
    </submittedName>
</protein>
<dbReference type="PANTHER" id="PTHR30204">
    <property type="entry name" value="REDOX-CYCLING DRUG-SENSING TRANSCRIPTIONAL ACTIVATOR SOXR"/>
    <property type="match status" value="1"/>
</dbReference>
<evidence type="ECO:0000313" key="3">
    <source>
        <dbReference type="EMBL" id="HFK96812.1"/>
    </source>
</evidence>
<evidence type="ECO:0000259" key="2">
    <source>
        <dbReference type="PROSITE" id="PS50937"/>
    </source>
</evidence>